<name>A0A6G1L182_9PEZI</name>
<keyword evidence="2" id="KW-1185">Reference proteome</keyword>
<dbReference type="EMBL" id="ML995868">
    <property type="protein sequence ID" value="KAF2766646.1"/>
    <property type="molecule type" value="Genomic_DNA"/>
</dbReference>
<organism evidence="1 2">
    <name type="scientific">Teratosphaeria nubilosa</name>
    <dbReference type="NCBI Taxonomy" id="161662"/>
    <lineage>
        <taxon>Eukaryota</taxon>
        <taxon>Fungi</taxon>
        <taxon>Dikarya</taxon>
        <taxon>Ascomycota</taxon>
        <taxon>Pezizomycotina</taxon>
        <taxon>Dothideomycetes</taxon>
        <taxon>Dothideomycetidae</taxon>
        <taxon>Mycosphaerellales</taxon>
        <taxon>Teratosphaeriaceae</taxon>
        <taxon>Teratosphaeria</taxon>
    </lineage>
</organism>
<accession>A0A6G1L182</accession>
<proteinExistence type="predicted"/>
<gene>
    <name evidence="1" type="ORF">EJ03DRAFT_174854</name>
</gene>
<sequence>MRRILFQTPLQRLTLLMECFRPSASFRSGSFVSLAASVSGMVGYLPGRSFPIRHLGVWSASLRMAGQDVYILRLHFDLPVYKRNSLVNRIHQSGHRSMA</sequence>
<evidence type="ECO:0000313" key="2">
    <source>
        <dbReference type="Proteomes" id="UP000799436"/>
    </source>
</evidence>
<dbReference type="AlphaFoldDB" id="A0A6G1L182"/>
<protein>
    <submittedName>
        <fullName evidence="1">Uncharacterized protein</fullName>
    </submittedName>
</protein>
<dbReference type="Proteomes" id="UP000799436">
    <property type="component" value="Unassembled WGS sequence"/>
</dbReference>
<reference evidence="1" key="1">
    <citation type="journal article" date="2020" name="Stud. Mycol.">
        <title>101 Dothideomycetes genomes: a test case for predicting lifestyles and emergence of pathogens.</title>
        <authorList>
            <person name="Haridas S."/>
            <person name="Albert R."/>
            <person name="Binder M."/>
            <person name="Bloem J."/>
            <person name="Labutti K."/>
            <person name="Salamov A."/>
            <person name="Andreopoulos B."/>
            <person name="Baker S."/>
            <person name="Barry K."/>
            <person name="Bills G."/>
            <person name="Bluhm B."/>
            <person name="Cannon C."/>
            <person name="Castanera R."/>
            <person name="Culley D."/>
            <person name="Daum C."/>
            <person name="Ezra D."/>
            <person name="Gonzalez J."/>
            <person name="Henrissat B."/>
            <person name="Kuo A."/>
            <person name="Liang C."/>
            <person name="Lipzen A."/>
            <person name="Lutzoni F."/>
            <person name="Magnuson J."/>
            <person name="Mondo S."/>
            <person name="Nolan M."/>
            <person name="Ohm R."/>
            <person name="Pangilinan J."/>
            <person name="Park H.-J."/>
            <person name="Ramirez L."/>
            <person name="Alfaro M."/>
            <person name="Sun H."/>
            <person name="Tritt A."/>
            <person name="Yoshinaga Y."/>
            <person name="Zwiers L.-H."/>
            <person name="Turgeon B."/>
            <person name="Goodwin S."/>
            <person name="Spatafora J."/>
            <person name="Crous P."/>
            <person name="Grigoriev I."/>
        </authorList>
    </citation>
    <scope>NUCLEOTIDE SEQUENCE</scope>
    <source>
        <strain evidence="1">CBS 116005</strain>
    </source>
</reference>
<evidence type="ECO:0000313" key="1">
    <source>
        <dbReference type="EMBL" id="KAF2766646.1"/>
    </source>
</evidence>